<evidence type="ECO:0000313" key="2">
    <source>
        <dbReference type="Proteomes" id="UP001162060"/>
    </source>
</evidence>
<evidence type="ECO:0000313" key="1">
    <source>
        <dbReference type="EMBL" id="CAK7944857.1"/>
    </source>
</evidence>
<reference evidence="1" key="1">
    <citation type="submission" date="2024-01" db="EMBL/GenBank/DDBJ databases">
        <authorList>
            <person name="Webb A."/>
        </authorList>
    </citation>
    <scope>NUCLEOTIDE SEQUENCE</scope>
    <source>
        <strain evidence="1">Pm1</strain>
    </source>
</reference>
<proteinExistence type="predicted"/>
<dbReference type="Proteomes" id="UP001162060">
    <property type="component" value="Unassembled WGS sequence"/>
</dbReference>
<sequence length="166" mass="18291">MRLNLSFCLKADGSAVTIRITPVIRQACMVVSMVVVYGSTLYDETLTRVQTTVYASHDRDEVHSLFRFISFLTGNECQLLSRVCIIETGTTLLEDDTNGSCYPHNKVGAVPTMFVRATSCVGECSHYSASLRSLVLSLTTWSLRPLSTMSPLSVGREFLSILLAVQ</sequence>
<name>A0AAV1VF84_9STRA</name>
<organism evidence="1 2">
    <name type="scientific">Peronospora matthiolae</name>
    <dbReference type="NCBI Taxonomy" id="2874970"/>
    <lineage>
        <taxon>Eukaryota</taxon>
        <taxon>Sar</taxon>
        <taxon>Stramenopiles</taxon>
        <taxon>Oomycota</taxon>
        <taxon>Peronosporomycetes</taxon>
        <taxon>Peronosporales</taxon>
        <taxon>Peronosporaceae</taxon>
        <taxon>Peronospora</taxon>
    </lineage>
</organism>
<comment type="caution">
    <text evidence="1">The sequence shown here is derived from an EMBL/GenBank/DDBJ whole genome shotgun (WGS) entry which is preliminary data.</text>
</comment>
<protein>
    <recommendedName>
        <fullName evidence="3">Polyketide synthase</fullName>
    </recommendedName>
</protein>
<accession>A0AAV1VF84</accession>
<gene>
    <name evidence="1" type="ORF">PM001_LOCUS30007</name>
</gene>
<dbReference type="AlphaFoldDB" id="A0AAV1VF84"/>
<evidence type="ECO:0008006" key="3">
    <source>
        <dbReference type="Google" id="ProtNLM"/>
    </source>
</evidence>
<dbReference type="EMBL" id="CAKLBY020000310">
    <property type="protein sequence ID" value="CAK7944857.1"/>
    <property type="molecule type" value="Genomic_DNA"/>
</dbReference>